<evidence type="ECO:0000313" key="1">
    <source>
        <dbReference type="EMBL" id="KTC79791.1"/>
    </source>
</evidence>
<dbReference type="AlphaFoldDB" id="A0A0W0S8B9"/>
<proteinExistence type="predicted"/>
<gene>
    <name evidence="1" type="ORF">Lche_1811</name>
</gene>
<name>A0A0W0S8B9_9GAMM</name>
<dbReference type="EMBL" id="LNXW01000013">
    <property type="protein sequence ID" value="KTC79791.1"/>
    <property type="molecule type" value="Genomic_DNA"/>
</dbReference>
<reference evidence="1 2" key="1">
    <citation type="submission" date="2015-11" db="EMBL/GenBank/DDBJ databases">
        <title>Genomic analysis of 38 Legionella species identifies large and diverse effector repertoires.</title>
        <authorList>
            <person name="Burstein D."/>
            <person name="Amaro F."/>
            <person name="Zusman T."/>
            <person name="Lifshitz Z."/>
            <person name="Cohen O."/>
            <person name="Gilbert J.A."/>
            <person name="Pupko T."/>
            <person name="Shuman H.A."/>
            <person name="Segal G."/>
        </authorList>
    </citation>
    <scope>NUCLEOTIDE SEQUENCE [LARGE SCALE GENOMIC DNA]</scope>
    <source>
        <strain evidence="1 2">ORW</strain>
    </source>
</reference>
<dbReference type="RefSeq" id="WP_058387760.1">
    <property type="nucleotide sequence ID" value="NZ_LNXW01000013.1"/>
</dbReference>
<protein>
    <submittedName>
        <fullName evidence="1">Uncharacterized protein</fullName>
    </submittedName>
</protein>
<dbReference type="Proteomes" id="UP000054921">
    <property type="component" value="Unassembled WGS sequence"/>
</dbReference>
<dbReference type="PATRIC" id="fig|28084.5.peg.1962"/>
<sequence length="254" mass="29036">MRHEVKANSPIKAIYIHSSSYQKNIFSGSASIQIELSSDGLQNMMELLNLLNDNQFEFHANRADGPSIITSYKREEIRNIMDFLFNTGLIGSSDRADLEDVVRFEEKSKITYDLNRDMANSAQKDIIESLCVKQIGALMKIISNEEDLGILLKLLECDYFRIPGKAGKDKIFLDFKDWLAQSNKYTEKEINDLHESYLYLQKIYRGTANLEDTLIKAGQFLPNLATQQKIIIDMLTTITQTHLYAIELFSGMSI</sequence>
<evidence type="ECO:0000313" key="2">
    <source>
        <dbReference type="Proteomes" id="UP000054921"/>
    </source>
</evidence>
<organism evidence="1 2">
    <name type="scientific">Legionella cherrii</name>
    <dbReference type="NCBI Taxonomy" id="28084"/>
    <lineage>
        <taxon>Bacteria</taxon>
        <taxon>Pseudomonadati</taxon>
        <taxon>Pseudomonadota</taxon>
        <taxon>Gammaproteobacteria</taxon>
        <taxon>Legionellales</taxon>
        <taxon>Legionellaceae</taxon>
        <taxon>Legionella</taxon>
    </lineage>
</organism>
<accession>A0A0W0S8B9</accession>
<comment type="caution">
    <text evidence="1">The sequence shown here is derived from an EMBL/GenBank/DDBJ whole genome shotgun (WGS) entry which is preliminary data.</text>
</comment>